<dbReference type="STRING" id="195883.A0A482WWH3"/>
<dbReference type="InParanoid" id="A0A482WWH3"/>
<comment type="caution">
    <text evidence="12">The sequence shown here is derived from an EMBL/GenBank/DDBJ whole genome shotgun (WGS) entry which is preliminary data.</text>
</comment>
<dbReference type="Pfam" id="PF00096">
    <property type="entry name" value="zf-C2H2"/>
    <property type="match status" value="5"/>
</dbReference>
<evidence type="ECO:0000256" key="4">
    <source>
        <dbReference type="ARBA" id="ARBA00022771"/>
    </source>
</evidence>
<dbReference type="FunFam" id="3.30.160.60:FF:000301">
    <property type="entry name" value="Zinc finger protein 236"/>
    <property type="match status" value="1"/>
</dbReference>
<dbReference type="FunFam" id="3.30.160.60:FF:000624">
    <property type="entry name" value="zinc finger protein 697"/>
    <property type="match status" value="1"/>
</dbReference>
<dbReference type="PROSITE" id="PS00028">
    <property type="entry name" value="ZINC_FINGER_C2H2_1"/>
    <property type="match status" value="9"/>
</dbReference>
<sequence>MFENAGQLQNDDPSQQNFVNNVTNTEEDPGQHEVLNTSIGVESEEKDAVDAMLISQNTFQLADGTEQIINVDGSKTLHTIHAVSDTGETMLIPNIPIQDDLTQESIRVIQESLNNQIFNLTSLDKEQSVNPNALFDQPFDQMVFSAITTLPTDQMSLEQVLPSSTNLRSILADKSHSLEAVNVHIETDNVEEHEVAQHHISEANDSIATLVDGTNIISVVNENGVNETFHLNSSDDQECENGMSETFQLNSSDNNQDCEKPKCEVHERNHGKRKTHECSLCGATFSTATSLNRHTKVIHTDVKSFGCSECSAAFRTESQLRRHITDLHGGGGAGGGGVKRRGGKWRRGEARLLTEEETRGLLNQQAPPGASISEKVLIASVAERGTVSQFKNSNTLTITEVHPNRCKFCPKSFRKPSDLTRHLRIHTGERPFQCHHCYKSFTVKTTLDSHLKTHSDSKQLTCHVCGSKFATKGSLTVHMRLHTGSKPFVCPACGMRFRTSGHRKAHVALHVKDGTMVEATDIYIMPQEEPQHLAAGEGCAQAEGGEEEDQQLEILIQSKVNTVVDNKPKGGLVCNICSKEFSKQSVLTRHMRTHTGERPFKCDECGKMFNQKNAGQIHRQKHSAEKPSKCPECEISLTQKGNLKTHLRRLHQFSPHTTALNKQSKVKNVFNLEFDNVIGDIFSTENTGVSVN</sequence>
<dbReference type="GO" id="GO:0005694">
    <property type="term" value="C:chromosome"/>
    <property type="evidence" value="ECO:0007669"/>
    <property type="project" value="UniProtKB-ARBA"/>
</dbReference>
<dbReference type="PROSITE" id="PS50157">
    <property type="entry name" value="ZINC_FINGER_C2H2_2"/>
    <property type="match status" value="9"/>
</dbReference>
<dbReference type="PANTHER" id="PTHR24399:SF70">
    <property type="entry name" value="C2H2-TYPE DOMAIN-CONTAINING PROTEIN"/>
    <property type="match status" value="1"/>
</dbReference>
<feature type="compositionally biased region" description="Gly residues" evidence="10">
    <location>
        <begin position="328"/>
        <end position="337"/>
    </location>
</feature>
<dbReference type="Pfam" id="PF13465">
    <property type="entry name" value="zf-H2C2_2"/>
    <property type="match status" value="1"/>
</dbReference>
<accession>A0A482WWH3</accession>
<feature type="domain" description="C2H2-type" evidence="11">
    <location>
        <begin position="432"/>
        <end position="459"/>
    </location>
</feature>
<comment type="subcellular location">
    <subcellularLocation>
        <location evidence="1">Nucleus</location>
    </subcellularLocation>
</comment>
<keyword evidence="3" id="KW-0677">Repeat</keyword>
<evidence type="ECO:0000256" key="9">
    <source>
        <dbReference type="PROSITE-ProRule" id="PRU00042"/>
    </source>
</evidence>
<dbReference type="GO" id="GO:0000978">
    <property type="term" value="F:RNA polymerase II cis-regulatory region sequence-specific DNA binding"/>
    <property type="evidence" value="ECO:0007669"/>
    <property type="project" value="TreeGrafter"/>
</dbReference>
<dbReference type="SUPFAM" id="SSF57667">
    <property type="entry name" value="beta-beta-alpha zinc fingers"/>
    <property type="match status" value="5"/>
</dbReference>
<dbReference type="FunFam" id="3.30.160.60:FF:000145">
    <property type="entry name" value="Zinc finger protein 574"/>
    <property type="match status" value="1"/>
</dbReference>
<feature type="domain" description="C2H2-type" evidence="11">
    <location>
        <begin position="600"/>
        <end position="627"/>
    </location>
</feature>
<evidence type="ECO:0000256" key="8">
    <source>
        <dbReference type="ARBA" id="ARBA00023242"/>
    </source>
</evidence>
<dbReference type="Gene3D" id="3.30.160.60">
    <property type="entry name" value="Classic Zinc Finger"/>
    <property type="match status" value="9"/>
</dbReference>
<keyword evidence="4 9" id="KW-0863">Zinc-finger</keyword>
<evidence type="ECO:0000259" key="11">
    <source>
        <dbReference type="PROSITE" id="PS50157"/>
    </source>
</evidence>
<dbReference type="InterPro" id="IPR013087">
    <property type="entry name" value="Znf_C2H2_type"/>
</dbReference>
<dbReference type="EMBL" id="QKKF02023298">
    <property type="protein sequence ID" value="RZF37828.1"/>
    <property type="molecule type" value="Genomic_DNA"/>
</dbReference>
<keyword evidence="2" id="KW-0479">Metal-binding</keyword>
<name>A0A482WWH3_LAOST</name>
<keyword evidence="6" id="KW-0805">Transcription regulation</keyword>
<dbReference type="SMR" id="A0A482WWH3"/>
<organism evidence="12 13">
    <name type="scientific">Laodelphax striatellus</name>
    <name type="common">Small brown planthopper</name>
    <name type="synonym">Delphax striatella</name>
    <dbReference type="NCBI Taxonomy" id="195883"/>
    <lineage>
        <taxon>Eukaryota</taxon>
        <taxon>Metazoa</taxon>
        <taxon>Ecdysozoa</taxon>
        <taxon>Arthropoda</taxon>
        <taxon>Hexapoda</taxon>
        <taxon>Insecta</taxon>
        <taxon>Pterygota</taxon>
        <taxon>Neoptera</taxon>
        <taxon>Paraneoptera</taxon>
        <taxon>Hemiptera</taxon>
        <taxon>Auchenorrhyncha</taxon>
        <taxon>Fulgoroidea</taxon>
        <taxon>Delphacidae</taxon>
        <taxon>Criomorphinae</taxon>
        <taxon>Laodelphax</taxon>
    </lineage>
</organism>
<proteinExistence type="predicted"/>
<feature type="region of interest" description="Disordered" evidence="10">
    <location>
        <begin position="1"/>
        <end position="30"/>
    </location>
</feature>
<dbReference type="GO" id="GO:0001227">
    <property type="term" value="F:DNA-binding transcription repressor activity, RNA polymerase II-specific"/>
    <property type="evidence" value="ECO:0007669"/>
    <property type="project" value="TreeGrafter"/>
</dbReference>
<evidence type="ECO:0000256" key="3">
    <source>
        <dbReference type="ARBA" id="ARBA00022737"/>
    </source>
</evidence>
<dbReference type="PANTHER" id="PTHR24399">
    <property type="entry name" value="ZINC FINGER AND BTB DOMAIN-CONTAINING"/>
    <property type="match status" value="1"/>
</dbReference>
<evidence type="ECO:0000256" key="2">
    <source>
        <dbReference type="ARBA" id="ARBA00022723"/>
    </source>
</evidence>
<evidence type="ECO:0000256" key="7">
    <source>
        <dbReference type="ARBA" id="ARBA00023163"/>
    </source>
</evidence>
<reference evidence="12 13" key="1">
    <citation type="journal article" date="2017" name="Gigascience">
        <title>Genome sequence of the small brown planthopper, Laodelphax striatellus.</title>
        <authorList>
            <person name="Zhu J."/>
            <person name="Jiang F."/>
            <person name="Wang X."/>
            <person name="Yang P."/>
            <person name="Bao Y."/>
            <person name="Zhao W."/>
            <person name="Wang W."/>
            <person name="Lu H."/>
            <person name="Wang Q."/>
            <person name="Cui N."/>
            <person name="Li J."/>
            <person name="Chen X."/>
            <person name="Luo L."/>
            <person name="Yu J."/>
            <person name="Kang L."/>
            <person name="Cui F."/>
        </authorList>
    </citation>
    <scope>NUCLEOTIDE SEQUENCE [LARGE SCALE GENOMIC DNA]</scope>
    <source>
        <strain evidence="12">Lst14</strain>
    </source>
</reference>
<keyword evidence="8" id="KW-0539">Nucleus</keyword>
<dbReference type="Pfam" id="PF13912">
    <property type="entry name" value="zf-C2H2_6"/>
    <property type="match status" value="1"/>
</dbReference>
<feature type="domain" description="C2H2-type" evidence="11">
    <location>
        <begin position="404"/>
        <end position="431"/>
    </location>
</feature>
<dbReference type="FunFam" id="3.30.160.60:FF:001732">
    <property type="entry name" value="Zgc:162936"/>
    <property type="match status" value="1"/>
</dbReference>
<feature type="domain" description="C2H2-type" evidence="11">
    <location>
        <begin position="628"/>
        <end position="651"/>
    </location>
</feature>
<dbReference type="SMART" id="SM00355">
    <property type="entry name" value="ZnF_C2H2"/>
    <property type="match status" value="9"/>
</dbReference>
<feature type="domain" description="C2H2-type" evidence="11">
    <location>
        <begin position="460"/>
        <end position="487"/>
    </location>
</feature>
<evidence type="ECO:0000256" key="1">
    <source>
        <dbReference type="ARBA" id="ARBA00004123"/>
    </source>
</evidence>
<dbReference type="FunFam" id="3.30.160.60:FF:001818">
    <property type="entry name" value="GDNF-inducible zinc finger protein 1 isoform X1"/>
    <property type="match status" value="2"/>
</dbReference>
<dbReference type="OrthoDB" id="6077919at2759"/>
<feature type="domain" description="C2H2-type" evidence="11">
    <location>
        <begin position="305"/>
        <end position="333"/>
    </location>
</feature>
<feature type="region of interest" description="Disordered" evidence="10">
    <location>
        <begin position="326"/>
        <end position="346"/>
    </location>
</feature>
<dbReference type="GO" id="GO:0005654">
    <property type="term" value="C:nucleoplasm"/>
    <property type="evidence" value="ECO:0007669"/>
    <property type="project" value="TreeGrafter"/>
</dbReference>
<dbReference type="InterPro" id="IPR036236">
    <property type="entry name" value="Znf_C2H2_sf"/>
</dbReference>
<feature type="compositionally biased region" description="Polar residues" evidence="10">
    <location>
        <begin position="1"/>
        <end position="24"/>
    </location>
</feature>
<protein>
    <recommendedName>
        <fullName evidence="11">C2H2-type domain-containing protein</fullName>
    </recommendedName>
</protein>
<keyword evidence="13" id="KW-1185">Reference proteome</keyword>
<dbReference type="Proteomes" id="UP000291343">
    <property type="component" value="Unassembled WGS sequence"/>
</dbReference>
<dbReference type="AlphaFoldDB" id="A0A482WWH3"/>
<dbReference type="GO" id="GO:0045893">
    <property type="term" value="P:positive regulation of DNA-templated transcription"/>
    <property type="evidence" value="ECO:0007669"/>
    <property type="project" value="UniProtKB-ARBA"/>
</dbReference>
<evidence type="ECO:0000256" key="10">
    <source>
        <dbReference type="SAM" id="MobiDB-lite"/>
    </source>
</evidence>
<keyword evidence="7" id="KW-0804">Transcription</keyword>
<gene>
    <name evidence="12" type="ORF">LSTR_LSTR007190</name>
</gene>
<feature type="domain" description="C2H2-type" evidence="11">
    <location>
        <begin position="572"/>
        <end position="599"/>
    </location>
</feature>
<dbReference type="GO" id="GO:0008270">
    <property type="term" value="F:zinc ion binding"/>
    <property type="evidence" value="ECO:0007669"/>
    <property type="project" value="UniProtKB-KW"/>
</dbReference>
<evidence type="ECO:0000313" key="12">
    <source>
        <dbReference type="EMBL" id="RZF37828.1"/>
    </source>
</evidence>
<evidence type="ECO:0000313" key="13">
    <source>
        <dbReference type="Proteomes" id="UP000291343"/>
    </source>
</evidence>
<feature type="domain" description="C2H2-type" evidence="11">
    <location>
        <begin position="488"/>
        <end position="515"/>
    </location>
</feature>
<keyword evidence="5" id="KW-0862">Zinc</keyword>
<evidence type="ECO:0000256" key="5">
    <source>
        <dbReference type="ARBA" id="ARBA00022833"/>
    </source>
</evidence>
<feature type="domain" description="C2H2-type" evidence="11">
    <location>
        <begin position="276"/>
        <end position="304"/>
    </location>
</feature>
<evidence type="ECO:0000256" key="6">
    <source>
        <dbReference type="ARBA" id="ARBA00023015"/>
    </source>
</evidence>